<evidence type="ECO:0000259" key="2">
    <source>
        <dbReference type="Pfam" id="PF00583"/>
    </source>
</evidence>
<feature type="region of interest" description="Disordered" evidence="1">
    <location>
        <begin position="42"/>
        <end position="61"/>
    </location>
</feature>
<dbReference type="GO" id="GO:0016747">
    <property type="term" value="F:acyltransferase activity, transferring groups other than amino-acyl groups"/>
    <property type="evidence" value="ECO:0007669"/>
    <property type="project" value="InterPro"/>
</dbReference>
<dbReference type="EMBL" id="HBGA01080660">
    <property type="protein sequence ID" value="CAD9018961.1"/>
    <property type="molecule type" value="Transcribed_RNA"/>
</dbReference>
<accession>A0A7S1IPV3</accession>
<dbReference type="InterPro" id="IPR000182">
    <property type="entry name" value="GNAT_dom"/>
</dbReference>
<dbReference type="AlphaFoldDB" id="A0A7S1IPV3"/>
<protein>
    <recommendedName>
        <fullName evidence="2">N-acetyltransferase domain-containing protein</fullName>
    </recommendedName>
</protein>
<sequence>MALVSVPNAATTFDLTILPDDFRQFSPSIGSYPVIVCHKRHVDSDEESTPKRRKIDDSDEDSESAAALTSLHSCTWGWDNDMDIFTTLTLEICTPSDSLSSVPDLSPLGSEEEELDEEDSDEDEDEEPTEAQKIEWHGGDEFLEYLMVNTQDACVLTDMLHDTCANEIQQLSRYNPGYHPRMAFVDLVEPRCRYVTLRVSGHIAGVATVHPEHTGLPGFSLITCFMIRHEFRSQGLGSTLLEAVHAQVQASGPQAMAMLQPCSPGLAGQQVTWSSQHFKNWVAKKGYNAIDWDSPHPLAACSRLQLVLNGINYRDYTFLTYEARGQPPRCEDGALLSHYQCLKQMVMMGWHTEMQNISQMRELDRLQSTTIAMECRSSLEEQGGVSR</sequence>
<feature type="region of interest" description="Disordered" evidence="1">
    <location>
        <begin position="97"/>
        <end position="131"/>
    </location>
</feature>
<dbReference type="CDD" id="cd04301">
    <property type="entry name" value="NAT_SF"/>
    <property type="match status" value="1"/>
</dbReference>
<feature type="compositionally biased region" description="Low complexity" evidence="1">
    <location>
        <begin position="97"/>
        <end position="109"/>
    </location>
</feature>
<gene>
    <name evidence="3" type="ORF">EGYM00392_LOCUS30075</name>
</gene>
<dbReference type="InterPro" id="IPR016181">
    <property type="entry name" value="Acyl_CoA_acyltransferase"/>
</dbReference>
<dbReference type="Gene3D" id="3.40.630.30">
    <property type="match status" value="1"/>
</dbReference>
<name>A0A7S1IPV3_9EUGL</name>
<reference evidence="3" key="1">
    <citation type="submission" date="2021-01" db="EMBL/GenBank/DDBJ databases">
        <authorList>
            <person name="Corre E."/>
            <person name="Pelletier E."/>
            <person name="Niang G."/>
            <person name="Scheremetjew M."/>
            <person name="Finn R."/>
            <person name="Kale V."/>
            <person name="Holt S."/>
            <person name="Cochrane G."/>
            <person name="Meng A."/>
            <person name="Brown T."/>
            <person name="Cohen L."/>
        </authorList>
    </citation>
    <scope>NUCLEOTIDE SEQUENCE</scope>
    <source>
        <strain evidence="3">NIES-381</strain>
    </source>
</reference>
<proteinExistence type="predicted"/>
<dbReference type="SUPFAM" id="SSF55729">
    <property type="entry name" value="Acyl-CoA N-acyltransferases (Nat)"/>
    <property type="match status" value="1"/>
</dbReference>
<dbReference type="Pfam" id="PF00583">
    <property type="entry name" value="Acetyltransf_1"/>
    <property type="match status" value="1"/>
</dbReference>
<feature type="compositionally biased region" description="Acidic residues" evidence="1">
    <location>
        <begin position="110"/>
        <end position="129"/>
    </location>
</feature>
<evidence type="ECO:0000256" key="1">
    <source>
        <dbReference type="SAM" id="MobiDB-lite"/>
    </source>
</evidence>
<organism evidence="3">
    <name type="scientific">Eutreptiella gymnastica</name>
    <dbReference type="NCBI Taxonomy" id="73025"/>
    <lineage>
        <taxon>Eukaryota</taxon>
        <taxon>Discoba</taxon>
        <taxon>Euglenozoa</taxon>
        <taxon>Euglenida</taxon>
        <taxon>Spirocuta</taxon>
        <taxon>Euglenophyceae</taxon>
        <taxon>Eutreptiales</taxon>
        <taxon>Eutreptiaceae</taxon>
        <taxon>Eutreptiella</taxon>
    </lineage>
</organism>
<evidence type="ECO:0000313" key="3">
    <source>
        <dbReference type="EMBL" id="CAD9018961.1"/>
    </source>
</evidence>
<feature type="domain" description="N-acetyltransferase" evidence="2">
    <location>
        <begin position="187"/>
        <end position="251"/>
    </location>
</feature>